<feature type="signal peptide" evidence="1">
    <location>
        <begin position="1"/>
        <end position="19"/>
    </location>
</feature>
<dbReference type="Pfam" id="PF11327">
    <property type="entry name" value="Egh16-like"/>
    <property type="match status" value="1"/>
</dbReference>
<feature type="chain" id="PRO_5021423021" evidence="1">
    <location>
        <begin position="20"/>
        <end position="271"/>
    </location>
</feature>
<dbReference type="OrthoDB" id="5418436at2759"/>
<dbReference type="AlphaFoldDB" id="A0A4Z0YCA6"/>
<sequence length="271" mass="27596">MYATLLIVLGFSAANLVCAHGNIQAVRGDQGGNGTALGITGAVVPRFGKNDDTEKDTTVFGGNANNPAQNGLGKTTNNGNLKVSDLADTMALSGSTLPQVSADGTGTITGTWRIVTSDGTANDKHGNLFAVIDATGTGNYKDGTQLTATSSMVGHRGNVVQRALQAVGIKKRATNVGADATFSVKIPAGITCTGSDSTSGQSNFCLLKVANNNDNGPFGGNIAFQIAGPSIASAKGYKEIIQTLLDEGIDVLAPRGEYGKPLEAASFEGNE</sequence>
<evidence type="ECO:0000313" key="2">
    <source>
        <dbReference type="EMBL" id="TGJ77578.1"/>
    </source>
</evidence>
<dbReference type="PANTHER" id="PTHR34618:SF4">
    <property type="entry name" value="CAS1"/>
    <property type="match status" value="1"/>
</dbReference>
<evidence type="ECO:0000256" key="1">
    <source>
        <dbReference type="SAM" id="SignalP"/>
    </source>
</evidence>
<gene>
    <name evidence="2" type="ORF">E0Z10_g10692</name>
</gene>
<keyword evidence="3" id="KW-1185">Reference proteome</keyword>
<accession>A0A4Z0YCA6</accession>
<dbReference type="PANTHER" id="PTHR34618">
    <property type="entry name" value="SURFACE PROTEIN MAS1, PUTATIVE-RELATED"/>
    <property type="match status" value="1"/>
</dbReference>
<name>A0A4Z0YCA6_9PEZI</name>
<organism evidence="2 3">
    <name type="scientific">Xylaria hypoxylon</name>
    <dbReference type="NCBI Taxonomy" id="37992"/>
    <lineage>
        <taxon>Eukaryota</taxon>
        <taxon>Fungi</taxon>
        <taxon>Dikarya</taxon>
        <taxon>Ascomycota</taxon>
        <taxon>Pezizomycotina</taxon>
        <taxon>Sordariomycetes</taxon>
        <taxon>Xylariomycetidae</taxon>
        <taxon>Xylariales</taxon>
        <taxon>Xylariaceae</taxon>
        <taxon>Xylaria</taxon>
    </lineage>
</organism>
<reference evidence="2 3" key="1">
    <citation type="submission" date="2019-03" db="EMBL/GenBank/DDBJ databases">
        <title>Draft genome sequence of Xylaria hypoxylon DSM 108379, a ubiquitous saprotrophic-parasitic fungi on hardwood.</title>
        <authorList>
            <person name="Buettner E."/>
            <person name="Leonhardt S."/>
            <person name="Gebauer A.M."/>
            <person name="Liers C."/>
            <person name="Hofrichter M."/>
            <person name="Kellner H."/>
        </authorList>
    </citation>
    <scope>NUCLEOTIDE SEQUENCE [LARGE SCALE GENOMIC DNA]</scope>
    <source>
        <strain evidence="2 3">DSM 108379</strain>
    </source>
</reference>
<evidence type="ECO:0000313" key="3">
    <source>
        <dbReference type="Proteomes" id="UP000297716"/>
    </source>
</evidence>
<dbReference type="InterPro" id="IPR021476">
    <property type="entry name" value="Egh16-like"/>
</dbReference>
<comment type="caution">
    <text evidence="2">The sequence shown here is derived from an EMBL/GenBank/DDBJ whole genome shotgun (WGS) entry which is preliminary data.</text>
</comment>
<protein>
    <submittedName>
        <fullName evidence="2">Uncharacterized protein</fullName>
    </submittedName>
</protein>
<dbReference type="EMBL" id="SKBN01000457">
    <property type="protein sequence ID" value="TGJ77578.1"/>
    <property type="molecule type" value="Genomic_DNA"/>
</dbReference>
<proteinExistence type="predicted"/>
<dbReference type="Proteomes" id="UP000297716">
    <property type="component" value="Unassembled WGS sequence"/>
</dbReference>
<keyword evidence="1" id="KW-0732">Signal</keyword>